<proteinExistence type="predicted"/>
<sequence>MIIRNEEKHWVCIHQDEHARLSAELYNNWGDARIRDKAWAQTLHTAIAEHDRAWIPLDTHPLWNESDGRPFDFTNYPEAEKIEAYRTGIEETELINEKAGLLVSRHLHSFFDSIATAAAEKFQKSEEKRWDRLRGRGETAYEQEALPILKMCDELSLFACMNRPGAVKEDEVPWFRDGFSLSFAFLDHRTVVPAWKNDREIDLTPSPLSAEVRFPLKQRLVLKETVQEKGWLQAYLETPVTTQIVVFRSER</sequence>
<dbReference type="Pfam" id="PF13030">
    <property type="entry name" value="DUF3891"/>
    <property type="match status" value="1"/>
</dbReference>
<dbReference type="OrthoDB" id="190426at2"/>
<dbReference type="InterPro" id="IPR024992">
    <property type="entry name" value="DUF3891"/>
</dbReference>
<name>A0A1G8J943_9BACI</name>
<dbReference type="EMBL" id="FNEN01000001">
    <property type="protein sequence ID" value="SDI27755.1"/>
    <property type="molecule type" value="Genomic_DNA"/>
</dbReference>
<dbReference type="Proteomes" id="UP000198853">
    <property type="component" value="Unassembled WGS sequence"/>
</dbReference>
<gene>
    <name evidence="1" type="ORF">SAMN04488123_101108</name>
</gene>
<accession>A0A1G8J943</accession>
<dbReference type="AlphaFoldDB" id="A0A1G8J943"/>
<keyword evidence="2" id="KW-1185">Reference proteome</keyword>
<evidence type="ECO:0008006" key="3">
    <source>
        <dbReference type="Google" id="ProtNLM"/>
    </source>
</evidence>
<evidence type="ECO:0000313" key="1">
    <source>
        <dbReference type="EMBL" id="SDI27755.1"/>
    </source>
</evidence>
<organism evidence="1 2">
    <name type="scientific">Natribacillus halophilus</name>
    <dbReference type="NCBI Taxonomy" id="549003"/>
    <lineage>
        <taxon>Bacteria</taxon>
        <taxon>Bacillati</taxon>
        <taxon>Bacillota</taxon>
        <taxon>Bacilli</taxon>
        <taxon>Bacillales</taxon>
        <taxon>Bacillaceae</taxon>
        <taxon>Natribacillus</taxon>
    </lineage>
</organism>
<protein>
    <recommendedName>
        <fullName evidence="3">DUF3891 domain-containing protein</fullName>
    </recommendedName>
</protein>
<reference evidence="1 2" key="1">
    <citation type="submission" date="2016-10" db="EMBL/GenBank/DDBJ databases">
        <authorList>
            <person name="de Groot N.N."/>
        </authorList>
    </citation>
    <scope>NUCLEOTIDE SEQUENCE [LARGE SCALE GENOMIC DNA]</scope>
    <source>
        <strain evidence="1 2">DSM 21771</strain>
    </source>
</reference>
<evidence type="ECO:0000313" key="2">
    <source>
        <dbReference type="Proteomes" id="UP000198853"/>
    </source>
</evidence>
<dbReference type="RefSeq" id="WP_090395602.1">
    <property type="nucleotide sequence ID" value="NZ_FNEN01000001.1"/>
</dbReference>